<gene>
    <name evidence="2" type="ORF">AWR27_03630</name>
</gene>
<evidence type="ECO:0008006" key="4">
    <source>
        <dbReference type="Google" id="ProtNLM"/>
    </source>
</evidence>
<reference evidence="2 3" key="1">
    <citation type="submission" date="2016-01" db="EMBL/GenBank/DDBJ databases">
        <authorList>
            <person name="Oliw E.H."/>
        </authorList>
    </citation>
    <scope>NUCLEOTIDE SEQUENCE [LARGE SCALE GENOMIC DNA]</scope>
    <source>
        <strain evidence="2 3">DY10</strain>
    </source>
</reference>
<dbReference type="PROSITE" id="PS51257">
    <property type="entry name" value="PROKAR_LIPOPROTEIN"/>
    <property type="match status" value="1"/>
</dbReference>
<evidence type="ECO:0000313" key="3">
    <source>
        <dbReference type="Proteomes" id="UP000187941"/>
    </source>
</evidence>
<protein>
    <recommendedName>
        <fullName evidence="4">DUF4843 domain-containing protein</fullName>
    </recommendedName>
</protein>
<dbReference type="AlphaFoldDB" id="A0A1P9WSZ9"/>
<dbReference type="KEGG" id="smon:AWR27_03630"/>
<sequence>MRKIAYIIGIAVASFGFAACDNSLDKVFDEQTLIEFDQTVTTNPAVGRNYPLIAVPNNLTAATTLTTRLNLVGRQRGSELSVRVLPDPAATTAPATSYSISNGGTAVFAPQSSTALVTVTVSRTTSTTAPTANLVLVIDSTGTDWRPSQNFKRIGWTFRQ</sequence>
<dbReference type="STRING" id="1178516.AWR27_03630"/>
<organism evidence="2 3">
    <name type="scientific">Spirosoma montaniterrae</name>
    <dbReference type="NCBI Taxonomy" id="1178516"/>
    <lineage>
        <taxon>Bacteria</taxon>
        <taxon>Pseudomonadati</taxon>
        <taxon>Bacteroidota</taxon>
        <taxon>Cytophagia</taxon>
        <taxon>Cytophagales</taxon>
        <taxon>Cytophagaceae</taxon>
        <taxon>Spirosoma</taxon>
    </lineage>
</organism>
<evidence type="ECO:0000256" key="1">
    <source>
        <dbReference type="SAM" id="SignalP"/>
    </source>
</evidence>
<dbReference type="RefSeq" id="WP_077129951.1">
    <property type="nucleotide sequence ID" value="NZ_CP014263.1"/>
</dbReference>
<feature type="chain" id="PRO_5013224572" description="DUF4843 domain-containing protein" evidence="1">
    <location>
        <begin position="19"/>
        <end position="160"/>
    </location>
</feature>
<keyword evidence="3" id="KW-1185">Reference proteome</keyword>
<proteinExistence type="predicted"/>
<dbReference type="OrthoDB" id="674388at2"/>
<accession>A0A1P9WSZ9</accession>
<dbReference type="EMBL" id="CP014263">
    <property type="protein sequence ID" value="AQG78511.1"/>
    <property type="molecule type" value="Genomic_DNA"/>
</dbReference>
<feature type="signal peptide" evidence="1">
    <location>
        <begin position="1"/>
        <end position="18"/>
    </location>
</feature>
<evidence type="ECO:0000313" key="2">
    <source>
        <dbReference type="EMBL" id="AQG78511.1"/>
    </source>
</evidence>
<name>A0A1P9WSZ9_9BACT</name>
<keyword evidence="1" id="KW-0732">Signal</keyword>
<dbReference type="Proteomes" id="UP000187941">
    <property type="component" value="Chromosome"/>
</dbReference>